<dbReference type="Pfam" id="PF12796">
    <property type="entry name" value="Ank_2"/>
    <property type="match status" value="1"/>
</dbReference>
<dbReference type="Proteomes" id="UP001209570">
    <property type="component" value="Unassembled WGS sequence"/>
</dbReference>
<dbReference type="PANTHER" id="PTHR24171">
    <property type="entry name" value="ANKYRIN REPEAT DOMAIN-CONTAINING PROTEIN 39-RELATED"/>
    <property type="match status" value="1"/>
</dbReference>
<organism evidence="5 6">
    <name type="scientific">Pythium insidiosum</name>
    <name type="common">Pythiosis disease agent</name>
    <dbReference type="NCBI Taxonomy" id="114742"/>
    <lineage>
        <taxon>Eukaryota</taxon>
        <taxon>Sar</taxon>
        <taxon>Stramenopiles</taxon>
        <taxon>Oomycota</taxon>
        <taxon>Peronosporomycetes</taxon>
        <taxon>Pythiales</taxon>
        <taxon>Pythiaceae</taxon>
        <taxon>Pythium</taxon>
    </lineage>
</organism>
<keyword evidence="4" id="KW-0732">Signal</keyword>
<dbReference type="EMBL" id="JAKCXM010000305">
    <property type="protein sequence ID" value="KAJ0396221.1"/>
    <property type="molecule type" value="Genomic_DNA"/>
</dbReference>
<accession>A0AAD5LFH2</accession>
<comment type="caution">
    <text evidence="5">The sequence shown here is derived from an EMBL/GenBank/DDBJ whole genome shotgun (WGS) entry which is preliminary data.</text>
</comment>
<keyword evidence="6" id="KW-1185">Reference proteome</keyword>
<dbReference type="Gene3D" id="1.25.40.20">
    <property type="entry name" value="Ankyrin repeat-containing domain"/>
    <property type="match status" value="1"/>
</dbReference>
<dbReference type="SUPFAM" id="SSF48403">
    <property type="entry name" value="Ankyrin repeat"/>
    <property type="match status" value="1"/>
</dbReference>
<evidence type="ECO:0000256" key="1">
    <source>
        <dbReference type="ARBA" id="ARBA00022737"/>
    </source>
</evidence>
<keyword evidence="2 3" id="KW-0040">ANK repeat</keyword>
<dbReference type="InterPro" id="IPR036770">
    <property type="entry name" value="Ankyrin_rpt-contain_sf"/>
</dbReference>
<evidence type="ECO:0000256" key="2">
    <source>
        <dbReference type="ARBA" id="ARBA00023043"/>
    </source>
</evidence>
<feature type="repeat" description="ANK" evidence="3">
    <location>
        <begin position="88"/>
        <end position="120"/>
    </location>
</feature>
<dbReference type="AlphaFoldDB" id="A0AAD5LFH2"/>
<sequence>MPSRHVLRRHLLLLLLLPLLQRMAKTTTHGRLCLQPSSTRPWSGCSLLIRRQDNRNTLLHAIAGRADGHALVRTLLEAGMPPSPSTTAGWTPLHEAVQHGRLETCKILVEHGATPTIYSKEITPLLLASRLGNSEITRWLLTKSSMWDGAWSESLLRQLLASTPHVVMDYLDRFAVVLNHDETKIHFSCLKQMYGPPGTPIDATLLSLVSLHY</sequence>
<dbReference type="PROSITE" id="PS50088">
    <property type="entry name" value="ANK_REPEAT"/>
    <property type="match status" value="1"/>
</dbReference>
<dbReference type="GO" id="GO:0085020">
    <property type="term" value="P:protein K6-linked ubiquitination"/>
    <property type="evidence" value="ECO:0007669"/>
    <property type="project" value="TreeGrafter"/>
</dbReference>
<name>A0AAD5LFH2_PYTIN</name>
<dbReference type="PANTHER" id="PTHR24171:SF8">
    <property type="entry name" value="BRCA1-ASSOCIATED RING DOMAIN PROTEIN 1"/>
    <property type="match status" value="1"/>
</dbReference>
<evidence type="ECO:0000256" key="3">
    <source>
        <dbReference type="PROSITE-ProRule" id="PRU00023"/>
    </source>
</evidence>
<keyword evidence="1" id="KW-0677">Repeat</keyword>
<dbReference type="GO" id="GO:0004842">
    <property type="term" value="F:ubiquitin-protein transferase activity"/>
    <property type="evidence" value="ECO:0007669"/>
    <property type="project" value="TreeGrafter"/>
</dbReference>
<evidence type="ECO:0000256" key="4">
    <source>
        <dbReference type="SAM" id="SignalP"/>
    </source>
</evidence>
<evidence type="ECO:0000313" key="5">
    <source>
        <dbReference type="EMBL" id="KAJ0396221.1"/>
    </source>
</evidence>
<feature type="chain" id="PRO_5042132207" evidence="4">
    <location>
        <begin position="27"/>
        <end position="213"/>
    </location>
</feature>
<dbReference type="PROSITE" id="PS50297">
    <property type="entry name" value="ANK_REP_REGION"/>
    <property type="match status" value="1"/>
</dbReference>
<dbReference type="SMART" id="SM00248">
    <property type="entry name" value="ANK"/>
    <property type="match status" value="3"/>
</dbReference>
<proteinExistence type="predicted"/>
<protein>
    <submittedName>
        <fullName evidence="5">Uncharacterized protein</fullName>
    </submittedName>
</protein>
<feature type="signal peptide" evidence="4">
    <location>
        <begin position="1"/>
        <end position="26"/>
    </location>
</feature>
<dbReference type="InterPro" id="IPR002110">
    <property type="entry name" value="Ankyrin_rpt"/>
</dbReference>
<reference evidence="5" key="1">
    <citation type="submission" date="2021-12" db="EMBL/GenBank/DDBJ databases">
        <title>Prjna785345.</title>
        <authorList>
            <person name="Rujirawat T."/>
            <person name="Krajaejun T."/>
        </authorList>
    </citation>
    <scope>NUCLEOTIDE SEQUENCE</scope>
    <source>
        <strain evidence="5">Pi057C3</strain>
    </source>
</reference>
<gene>
    <name evidence="5" type="ORF">P43SY_001510</name>
</gene>
<evidence type="ECO:0000313" key="6">
    <source>
        <dbReference type="Proteomes" id="UP001209570"/>
    </source>
</evidence>